<dbReference type="Proteomes" id="UP000266669">
    <property type="component" value="Unassembled WGS sequence"/>
</dbReference>
<name>A0A8B3CNI9_9LEPT</name>
<protein>
    <submittedName>
        <fullName evidence="2">Suppressor of fused protein</fullName>
    </submittedName>
</protein>
<accession>A0A8B3CNI9</accession>
<dbReference type="InterPro" id="IPR007768">
    <property type="entry name" value="Suppressor_of_fused"/>
</dbReference>
<reference evidence="3" key="1">
    <citation type="submission" date="2018-05" db="EMBL/GenBank/DDBJ databases">
        <title>Leptospira yasudae sp. nov. and Leptospira stimsonii sp. nov., two pathogenic species of the genus Leptospira isolated from environmental sources.</title>
        <authorList>
            <person name="Casanovas-Massana A."/>
            <person name="Hamond C."/>
            <person name="Santos L.A."/>
            <person name="Hacker K.P."/>
            <person name="Balassiano I."/>
            <person name="Medeiros M.A."/>
            <person name="Reis M.G."/>
            <person name="Ko A.I."/>
            <person name="Wunder E.A."/>
        </authorList>
    </citation>
    <scope>NUCLEOTIDE SEQUENCE [LARGE SCALE GENOMIC DNA]</scope>
    <source>
        <strain evidence="3">AMB6-RJ</strain>
    </source>
</reference>
<dbReference type="PANTHER" id="PTHR10928:SF2">
    <property type="entry name" value="SUPPRESSOR OF FUSED HOMOLOG"/>
    <property type="match status" value="1"/>
</dbReference>
<dbReference type="InterPro" id="IPR037181">
    <property type="entry name" value="SUFU_N"/>
</dbReference>
<comment type="caution">
    <text evidence="2">The sequence shown here is derived from an EMBL/GenBank/DDBJ whole genome shotgun (WGS) entry which is preliminary data.</text>
</comment>
<dbReference type="AlphaFoldDB" id="A0A8B3CNI9"/>
<sequence>MQKCSRLNSKRATLVPSYSSTKSRLSFILSIHFFEMNPKVKKESFLFVRNYILKTLLNDEFILHAKIHPERKGTERKSLHIFSKIFKRKKNRNESQESGDESENSGWNAIDEITNRIYPTQRLDSVISPKIMPIHDRTGKTILFQLAVFDFEDHWLYVSYGCSELFDKTWEDSEWSGLGYELTLRLKKNRLAVPPMWPMPVMNDLAFYALQGYELRPGQSINFGGPIDGEEKTKLTGFLFLKDRELPSIDTPNGKLQFLQLYGLDKNTLEKIRLEGTHRLIASLEENASNLLTDLD</sequence>
<evidence type="ECO:0000313" key="3">
    <source>
        <dbReference type="Proteomes" id="UP000266669"/>
    </source>
</evidence>
<organism evidence="2 3">
    <name type="scientific">Leptospira stimsonii</name>
    <dbReference type="NCBI Taxonomy" id="2202203"/>
    <lineage>
        <taxon>Bacteria</taxon>
        <taxon>Pseudomonadati</taxon>
        <taxon>Spirochaetota</taxon>
        <taxon>Spirochaetia</taxon>
        <taxon>Leptospirales</taxon>
        <taxon>Leptospiraceae</taxon>
        <taxon>Leptospira</taxon>
    </lineage>
</organism>
<dbReference type="Pfam" id="PF05076">
    <property type="entry name" value="SUFU"/>
    <property type="match status" value="1"/>
</dbReference>
<dbReference type="PANTHER" id="PTHR10928">
    <property type="entry name" value="SUPPRESSOR OF FUSED"/>
    <property type="match status" value="1"/>
</dbReference>
<dbReference type="GO" id="GO:0005737">
    <property type="term" value="C:cytoplasm"/>
    <property type="evidence" value="ECO:0007669"/>
    <property type="project" value="TreeGrafter"/>
</dbReference>
<feature type="domain" description="Suppressor of fused-like" evidence="1">
    <location>
        <begin position="151"/>
        <end position="296"/>
    </location>
</feature>
<evidence type="ECO:0000313" key="2">
    <source>
        <dbReference type="EMBL" id="RHX85031.1"/>
    </source>
</evidence>
<dbReference type="EMBL" id="QHCS01000004">
    <property type="protein sequence ID" value="RHX85031.1"/>
    <property type="molecule type" value="Genomic_DNA"/>
</dbReference>
<evidence type="ECO:0000259" key="1">
    <source>
        <dbReference type="Pfam" id="PF05076"/>
    </source>
</evidence>
<gene>
    <name evidence="2" type="ORF">DLM78_16580</name>
</gene>
<dbReference type="InterPro" id="IPR020941">
    <property type="entry name" value="SUFU-like_domain"/>
</dbReference>
<dbReference type="SUPFAM" id="SSF103359">
    <property type="entry name" value="Suppressor of Fused, N-terminal domain"/>
    <property type="match status" value="1"/>
</dbReference>
<proteinExistence type="predicted"/>